<dbReference type="AlphaFoldDB" id="A0A5B7EJ41"/>
<gene>
    <name evidence="1" type="ORF">E2C01_025868</name>
</gene>
<keyword evidence="2" id="KW-1185">Reference proteome</keyword>
<protein>
    <submittedName>
        <fullName evidence="1">Uncharacterized protein</fullName>
    </submittedName>
</protein>
<accession>A0A5B7EJ41</accession>
<comment type="caution">
    <text evidence="1">The sequence shown here is derived from an EMBL/GenBank/DDBJ whole genome shotgun (WGS) entry which is preliminary data.</text>
</comment>
<evidence type="ECO:0000313" key="1">
    <source>
        <dbReference type="EMBL" id="MPC32554.1"/>
    </source>
</evidence>
<proteinExistence type="predicted"/>
<reference evidence="1 2" key="1">
    <citation type="submission" date="2019-05" db="EMBL/GenBank/DDBJ databases">
        <title>Another draft genome of Portunus trituberculatus and its Hox gene families provides insights of decapod evolution.</title>
        <authorList>
            <person name="Jeong J.-H."/>
            <person name="Song I."/>
            <person name="Kim S."/>
            <person name="Choi T."/>
            <person name="Kim D."/>
            <person name="Ryu S."/>
            <person name="Kim W."/>
        </authorList>
    </citation>
    <scope>NUCLEOTIDE SEQUENCE [LARGE SCALE GENOMIC DNA]</scope>
    <source>
        <tissue evidence="1">Muscle</tissue>
    </source>
</reference>
<sequence length="175" mass="18654">MEWETAGSGGERVRRGSGLGVDGEAVYGGGGREGSCVACRATSGQRDDLCNRYRLSFPPLTPGASLPFLPPPCPALPRIPPLTVPTPCPPLLGTDLLKVCLAAVVARPEYLRSEIHFIKSLIRAEANTGPVALACSGEAAVMAVRVARSEGCLASCVGGWVVERWRRRVVERWWG</sequence>
<name>A0A5B7EJ41_PORTR</name>
<dbReference type="Proteomes" id="UP000324222">
    <property type="component" value="Unassembled WGS sequence"/>
</dbReference>
<dbReference type="EMBL" id="VSRR010002649">
    <property type="protein sequence ID" value="MPC32554.1"/>
    <property type="molecule type" value="Genomic_DNA"/>
</dbReference>
<evidence type="ECO:0000313" key="2">
    <source>
        <dbReference type="Proteomes" id="UP000324222"/>
    </source>
</evidence>
<organism evidence="1 2">
    <name type="scientific">Portunus trituberculatus</name>
    <name type="common">Swimming crab</name>
    <name type="synonym">Neptunus trituberculatus</name>
    <dbReference type="NCBI Taxonomy" id="210409"/>
    <lineage>
        <taxon>Eukaryota</taxon>
        <taxon>Metazoa</taxon>
        <taxon>Ecdysozoa</taxon>
        <taxon>Arthropoda</taxon>
        <taxon>Crustacea</taxon>
        <taxon>Multicrustacea</taxon>
        <taxon>Malacostraca</taxon>
        <taxon>Eumalacostraca</taxon>
        <taxon>Eucarida</taxon>
        <taxon>Decapoda</taxon>
        <taxon>Pleocyemata</taxon>
        <taxon>Brachyura</taxon>
        <taxon>Eubrachyura</taxon>
        <taxon>Portunoidea</taxon>
        <taxon>Portunidae</taxon>
        <taxon>Portuninae</taxon>
        <taxon>Portunus</taxon>
    </lineage>
</organism>